<evidence type="ECO:0000313" key="1">
    <source>
        <dbReference type="EMBL" id="OCH91030.1"/>
    </source>
</evidence>
<name>A0A8E2DK28_9APHY</name>
<dbReference type="Proteomes" id="UP000250043">
    <property type="component" value="Unassembled WGS sequence"/>
</dbReference>
<dbReference type="AlphaFoldDB" id="A0A8E2DK28"/>
<reference evidence="1 2" key="1">
    <citation type="submission" date="2016-07" db="EMBL/GenBank/DDBJ databases">
        <title>Draft genome of the white-rot fungus Obba rivulosa 3A-2.</title>
        <authorList>
            <consortium name="DOE Joint Genome Institute"/>
            <person name="Miettinen O."/>
            <person name="Riley R."/>
            <person name="Acob R."/>
            <person name="Barry K."/>
            <person name="Cullen D."/>
            <person name="De Vries R."/>
            <person name="Hainaut M."/>
            <person name="Hatakka A."/>
            <person name="Henrissat B."/>
            <person name="Hilden K."/>
            <person name="Kuo R."/>
            <person name="Labutti K."/>
            <person name="Lipzen A."/>
            <person name="Makela M.R."/>
            <person name="Sandor L."/>
            <person name="Spatafora J.W."/>
            <person name="Grigoriev I.V."/>
            <person name="Hibbett D.S."/>
        </authorList>
    </citation>
    <scope>NUCLEOTIDE SEQUENCE [LARGE SCALE GENOMIC DNA]</scope>
    <source>
        <strain evidence="1 2">3A-2</strain>
    </source>
</reference>
<keyword evidence="2" id="KW-1185">Reference proteome</keyword>
<dbReference type="EMBL" id="KV722393">
    <property type="protein sequence ID" value="OCH91030.1"/>
    <property type="molecule type" value="Genomic_DNA"/>
</dbReference>
<gene>
    <name evidence="1" type="ORF">OBBRIDRAFT_792739</name>
</gene>
<feature type="non-terminal residue" evidence="1">
    <location>
        <position position="1"/>
    </location>
</feature>
<protein>
    <submittedName>
        <fullName evidence="1">Uncharacterized protein</fullName>
    </submittedName>
</protein>
<evidence type="ECO:0000313" key="2">
    <source>
        <dbReference type="Proteomes" id="UP000250043"/>
    </source>
</evidence>
<organism evidence="1 2">
    <name type="scientific">Obba rivulosa</name>
    <dbReference type="NCBI Taxonomy" id="1052685"/>
    <lineage>
        <taxon>Eukaryota</taxon>
        <taxon>Fungi</taxon>
        <taxon>Dikarya</taxon>
        <taxon>Basidiomycota</taxon>
        <taxon>Agaricomycotina</taxon>
        <taxon>Agaricomycetes</taxon>
        <taxon>Polyporales</taxon>
        <taxon>Gelatoporiaceae</taxon>
        <taxon>Obba</taxon>
    </lineage>
</organism>
<sequence length="59" mass="6341">MPEATGTIVRDNKANSRVAGTWDPGGGSMYTFTFNLSNSVPMFKSSQATLSYSTTTRTT</sequence>
<proteinExistence type="predicted"/>
<dbReference type="OrthoDB" id="2998325at2759"/>
<accession>A0A8E2DK28</accession>